<dbReference type="Proteomes" id="UP000295380">
    <property type="component" value="Unassembled WGS sequence"/>
</dbReference>
<dbReference type="AlphaFoldDB" id="A0A4R7NM57"/>
<reference evidence="2 3" key="1">
    <citation type="submission" date="2019-03" db="EMBL/GenBank/DDBJ databases">
        <title>Genomic Encyclopedia of Type Strains, Phase IV (KMG-IV): sequencing the most valuable type-strain genomes for metagenomic binning, comparative biology and taxonomic classification.</title>
        <authorList>
            <person name="Goeker M."/>
        </authorList>
    </citation>
    <scope>NUCLEOTIDE SEQUENCE [LARGE SCALE GENOMIC DNA]</scope>
    <source>
        <strain evidence="2 3">DSM 6770</strain>
    </source>
</reference>
<protein>
    <submittedName>
        <fullName evidence="2">Uncharacterized protein</fullName>
    </submittedName>
</protein>
<keyword evidence="1" id="KW-0472">Membrane</keyword>
<keyword evidence="3" id="KW-1185">Reference proteome</keyword>
<accession>A0A4R7NM57</accession>
<feature type="transmembrane region" description="Helical" evidence="1">
    <location>
        <begin position="108"/>
        <end position="130"/>
    </location>
</feature>
<evidence type="ECO:0000256" key="1">
    <source>
        <dbReference type="SAM" id="Phobius"/>
    </source>
</evidence>
<evidence type="ECO:0000313" key="3">
    <source>
        <dbReference type="Proteomes" id="UP000295380"/>
    </source>
</evidence>
<dbReference type="RefSeq" id="WP_133697297.1">
    <property type="nucleotide sequence ID" value="NZ_SOBR01000004.1"/>
</dbReference>
<proteinExistence type="predicted"/>
<sequence length="168" mass="17782">MTTTRQTDEKAMEHELKHTIIKEASIAAVVSALISAAFVFALFGDGRSAPLWGAGGAAVDFLPQTFMLSLMSALIPALTMRRKLAHGKLEAVAGKTWRLPRHPLVRSLLIALLATLAGSPCGTVLLWAIAGPNIDFAVLLVAKMGYGALVATLVAHVSIRTTLAQARD</sequence>
<feature type="transmembrane region" description="Helical" evidence="1">
    <location>
        <begin position="61"/>
        <end position="79"/>
    </location>
</feature>
<dbReference type="EMBL" id="SOBR01000004">
    <property type="protein sequence ID" value="TDU21884.1"/>
    <property type="molecule type" value="Genomic_DNA"/>
</dbReference>
<feature type="transmembrane region" description="Helical" evidence="1">
    <location>
        <begin position="136"/>
        <end position="159"/>
    </location>
</feature>
<feature type="transmembrane region" description="Helical" evidence="1">
    <location>
        <begin position="20"/>
        <end position="41"/>
    </location>
</feature>
<name>A0A4R7NM57_9GAMM</name>
<keyword evidence="1" id="KW-1133">Transmembrane helix</keyword>
<comment type="caution">
    <text evidence="2">The sequence shown here is derived from an EMBL/GenBank/DDBJ whole genome shotgun (WGS) entry which is preliminary data.</text>
</comment>
<evidence type="ECO:0000313" key="2">
    <source>
        <dbReference type="EMBL" id="TDU21884.1"/>
    </source>
</evidence>
<gene>
    <name evidence="2" type="ORF">C8E00_10464</name>
</gene>
<dbReference type="OrthoDB" id="6331082at2"/>
<keyword evidence="1" id="KW-0812">Transmembrane</keyword>
<organism evidence="2 3">
    <name type="scientific">Chromohalobacter marismortui</name>
    <dbReference type="NCBI Taxonomy" id="42055"/>
    <lineage>
        <taxon>Bacteria</taxon>
        <taxon>Pseudomonadati</taxon>
        <taxon>Pseudomonadota</taxon>
        <taxon>Gammaproteobacteria</taxon>
        <taxon>Oceanospirillales</taxon>
        <taxon>Halomonadaceae</taxon>
        <taxon>Chromohalobacter</taxon>
    </lineage>
</organism>